<name>A0A399SEC5_9BACT</name>
<feature type="domain" description="DUF3298" evidence="1">
    <location>
        <begin position="215"/>
        <end position="262"/>
    </location>
</feature>
<sequence length="275" mass="30167">MLKHIFRTFLISSICLSACQSNTDEKKEAEEPVKPLSLSFHTETVTKKSSLCGTNDAGCATATVSYLQAQNGSRQLRDSINSFIQNHLLQLQLDHNPDKSIKPESNPAATLAVEFIRDQEEFVSSLGAVPPTSAWYLQVSASPIYESPSITTLQLESSSYTGGAHGNSYITLQSFDKDGHNLRIRDMITDTTKLSLLAGDALLKQDNFKGTTSIKEAGLFIDGDRLPLPQQAALTSKGLLLLYNSYEIGPYALGQIRIELPYPQLEGIIVPKYKP</sequence>
<dbReference type="InterPro" id="IPR037126">
    <property type="entry name" value="PdaC/RsiV-like_sf"/>
</dbReference>
<dbReference type="InterPro" id="IPR021729">
    <property type="entry name" value="DUF3298"/>
</dbReference>
<dbReference type="RefSeq" id="WP_119431754.1">
    <property type="nucleotide sequence ID" value="NZ_QWGE01000002.1"/>
</dbReference>
<accession>A0A399SEC5</accession>
<dbReference type="Pfam" id="PF13739">
    <property type="entry name" value="PdaC"/>
    <property type="match status" value="1"/>
</dbReference>
<proteinExistence type="predicted"/>
<dbReference type="Pfam" id="PF11738">
    <property type="entry name" value="DUF3298"/>
    <property type="match status" value="1"/>
</dbReference>
<dbReference type="Gene3D" id="3.90.640.20">
    <property type="entry name" value="Heat-shock cognate protein, ATPase"/>
    <property type="match status" value="1"/>
</dbReference>
<evidence type="ECO:0000313" key="4">
    <source>
        <dbReference type="Proteomes" id="UP000266005"/>
    </source>
</evidence>
<evidence type="ECO:0000313" key="3">
    <source>
        <dbReference type="EMBL" id="RIJ42010.1"/>
    </source>
</evidence>
<reference evidence="4" key="1">
    <citation type="submission" date="2018-08" db="EMBL/GenBank/DDBJ databases">
        <title>Mucilaginibacter sp. MYSH2.</title>
        <authorList>
            <person name="Seo T."/>
        </authorList>
    </citation>
    <scope>NUCLEOTIDE SEQUENCE [LARGE SCALE GENOMIC DNA]</scope>
    <source>
        <strain evidence="4">KIRAN</strain>
    </source>
</reference>
<evidence type="ECO:0000259" key="1">
    <source>
        <dbReference type="Pfam" id="PF11738"/>
    </source>
</evidence>
<dbReference type="Gene3D" id="3.30.565.40">
    <property type="entry name" value="Fervidobacterium nodosum Rt17-B1 like"/>
    <property type="match status" value="1"/>
</dbReference>
<organism evidence="3 4">
    <name type="scientific">Pontibacter oryzae</name>
    <dbReference type="NCBI Taxonomy" id="2304593"/>
    <lineage>
        <taxon>Bacteria</taxon>
        <taxon>Pseudomonadati</taxon>
        <taxon>Bacteroidota</taxon>
        <taxon>Cytophagia</taxon>
        <taxon>Cytophagales</taxon>
        <taxon>Hymenobacteraceae</taxon>
        <taxon>Pontibacter</taxon>
    </lineage>
</organism>
<dbReference type="EMBL" id="QWGE01000002">
    <property type="protein sequence ID" value="RIJ42010.1"/>
    <property type="molecule type" value="Genomic_DNA"/>
</dbReference>
<evidence type="ECO:0000259" key="2">
    <source>
        <dbReference type="Pfam" id="PF13739"/>
    </source>
</evidence>
<protein>
    <submittedName>
        <fullName evidence="3">DUF3298/DUF4163 domain-containing protein</fullName>
    </submittedName>
</protein>
<dbReference type="Proteomes" id="UP000266005">
    <property type="component" value="Unassembled WGS sequence"/>
</dbReference>
<dbReference type="InterPro" id="IPR025303">
    <property type="entry name" value="PdaC"/>
</dbReference>
<comment type="caution">
    <text evidence="3">The sequence shown here is derived from an EMBL/GenBank/DDBJ whole genome shotgun (WGS) entry which is preliminary data.</text>
</comment>
<feature type="domain" description="Deacetylase PdaC" evidence="2">
    <location>
        <begin position="56"/>
        <end position="168"/>
    </location>
</feature>
<gene>
    <name evidence="3" type="ORF">D1627_08405</name>
</gene>
<dbReference type="OrthoDB" id="594879at2"/>
<keyword evidence="4" id="KW-1185">Reference proteome</keyword>
<dbReference type="AlphaFoldDB" id="A0A399SEC5"/>